<feature type="domain" description="F5/8 type C" evidence="5">
    <location>
        <begin position="171"/>
        <end position="310"/>
    </location>
</feature>
<name>A0A239CJP2_9ACTN</name>
<feature type="compositionally biased region" description="Polar residues" evidence="3">
    <location>
        <begin position="392"/>
        <end position="412"/>
    </location>
</feature>
<dbReference type="InterPro" id="IPR011050">
    <property type="entry name" value="Pectin_lyase_fold/virulence"/>
</dbReference>
<protein>
    <submittedName>
        <fullName evidence="6">CARDB protein</fullName>
    </submittedName>
</protein>
<dbReference type="EMBL" id="FZOF01000004">
    <property type="protein sequence ID" value="SNS20395.1"/>
    <property type="molecule type" value="Genomic_DNA"/>
</dbReference>
<dbReference type="GO" id="GO:0000272">
    <property type="term" value="P:polysaccharide catabolic process"/>
    <property type="evidence" value="ECO:0007669"/>
    <property type="project" value="UniProtKB-KW"/>
</dbReference>
<evidence type="ECO:0000256" key="2">
    <source>
        <dbReference type="ARBA" id="ARBA00023326"/>
    </source>
</evidence>
<keyword evidence="7" id="KW-1185">Reference proteome</keyword>
<dbReference type="SUPFAM" id="SSF49785">
    <property type="entry name" value="Galactose-binding domain-like"/>
    <property type="match status" value="3"/>
</dbReference>
<dbReference type="InterPro" id="IPR008979">
    <property type="entry name" value="Galactose-bd-like_sf"/>
</dbReference>
<dbReference type="Pfam" id="PF22815">
    <property type="entry name" value="CatAgl_D1"/>
    <property type="match status" value="1"/>
</dbReference>
<evidence type="ECO:0000313" key="6">
    <source>
        <dbReference type="EMBL" id="SNS20395.1"/>
    </source>
</evidence>
<dbReference type="InterPro" id="IPR003961">
    <property type="entry name" value="FN3_dom"/>
</dbReference>
<dbReference type="InterPro" id="IPR006626">
    <property type="entry name" value="PbH1"/>
</dbReference>
<evidence type="ECO:0000313" key="7">
    <source>
        <dbReference type="Proteomes" id="UP000198280"/>
    </source>
</evidence>
<dbReference type="SMART" id="SM01337">
    <property type="entry name" value="APC10"/>
    <property type="match status" value="1"/>
</dbReference>
<feature type="domain" description="F5/8 type C" evidence="5">
    <location>
        <begin position="493"/>
        <end position="639"/>
    </location>
</feature>
<dbReference type="OrthoDB" id="5476529at2"/>
<dbReference type="Gene3D" id="2.60.40.10">
    <property type="entry name" value="Immunoglobulins"/>
    <property type="match status" value="4"/>
</dbReference>
<dbReference type="Gene3D" id="2.160.20.10">
    <property type="entry name" value="Single-stranded right-handed beta-helix, Pectin lyase-like"/>
    <property type="match status" value="1"/>
</dbReference>
<dbReference type="RefSeq" id="WP_089223207.1">
    <property type="nucleotide sequence ID" value="NZ_FZOF01000004.1"/>
</dbReference>
<dbReference type="SMART" id="SM00231">
    <property type="entry name" value="FA58C"/>
    <property type="match status" value="2"/>
</dbReference>
<dbReference type="InterPro" id="IPR004939">
    <property type="entry name" value="APC_su10/DOC_dom"/>
</dbReference>
<sequence length="1430" mass="147788">MPRKRFIRRLLAGVIAAGLVLLGQSALPAAAAGGPNLAAGAPATASSSHAEYGVGNITDGNQNTYWQSAGSSFPQWVQVDLGGSTSIDQVVVKLPASWEARTETFAVQGSPDGTTFSTLSGSAGRNFGPGSGNTVTIDFAATPTRFVRLNITANTGWPAAQISELEVHGSATSTDDLAQGRTLTASSANAPYAAANANDGNQTTYWESAGSTFPQWIQADLGSSVAVTKVVLKLPPSWEARTQTLSLRGSTNGSSFSDLVASRDYAFKPADNNTVTISLSSTTTRYLRVDVTGNTGWAAAQLSQLEVYGPATGDTTAPNAPTGLAYTEPGSGQIRLTWNAATDNVGVTGYDVYANGELRTSLSGSTLAFTDNQPDSATVSYFVRAKDAAGNVSGNSSTVTRTGSGGDTQAPSQPGGLALTQPASGQVKLTWTASSDNVGVTGYEVYANEVLRTTVSGTTLTYTDSQPDSATVSYYVRAKDAAGNRSVASATVTRNGSGGTGSNLAVGKPITASSSTQNFVAANANDNSVTTYWEGAGGSYPNTLTVSLGANADVTSLVLKLNPDGAWGTRTQTVQVLGREQGASGFTSLKAAAGYTFNPSSANTVTIPVSARVADVRLQFTANSGAAAGQLAEFQVIGTPAPNPDLTVTGMSVSPGAPVETDSVSLSATVRNIGELASGATNVTFYLGTTKVGTAAVGALAAGASTTVTANIGVRDAGSYPLSAKVDEAGDVIEQNDTNNAYSSPSPLVVRPVDSSDLIASPTAWSPGNPAKGNTVTFSVAIRNQGTVASAGGSHGITVTVTDSVSGSVVKTLTGSYNGAIAAGSTTSPVSLGTWTAANGKYTVKTVIAPDTNELAVKQQNNTSTQSLFVGRGANMPYDMYEAEDGVLGGSAALVGPNRTVGDPAGEASGRKAVTLNSTGSSVEFTTRASTNTLVVRYSIPDAAGGGGIDSTLNVYVNGSFLKAIDLTSKYAWLYGSETAPGNNPGDGSPRHIYDEANMMLGTTVPAGSKIKLQKDAANGSQYAIDFVNTEQVSPIANPDPAAYTAPTGFTHQDVQNALDKARMDTTGTLKGVYLPPGDYETGSKFQVYGKSVKIIGAGPWYSRFHTPAGQSNTDAGFRADSTANGSSFSGFSFFGNYTSRIDGPGKVFDFAGVADMTIDNVWNEHTVCLYWGANTDNVTIKNSRIRDTFADGVNMTNGSTDNHLDNIEARATGDDSFALFSAIDAGGADEKNNLYENLTSLLTWRAAGIAVYGGYANTFRNILVADTLVYSGVTISSLDFGYPMNGFGTDPTNLQNISIVRCGGHFWGSQTFPGIWLFSASKVFQGIRVSDVDIVDPTYSGIMFQTNYVGGQPQNPIKDTVLTNVSITGAHRSGDAYDAKSGFGLWANEMPESGQGPAVGSVTFNNLTMNDNYLNIKNTTPAFTINVNP</sequence>
<gene>
    <name evidence="6" type="ORF">SAMN05216252_10472</name>
</gene>
<dbReference type="InterPro" id="IPR036116">
    <property type="entry name" value="FN3_sf"/>
</dbReference>
<dbReference type="InterPro" id="IPR013783">
    <property type="entry name" value="Ig-like_fold"/>
</dbReference>
<dbReference type="Pfam" id="PF00754">
    <property type="entry name" value="F5_F8_type_C"/>
    <property type="match status" value="3"/>
</dbReference>
<dbReference type="Pfam" id="PF07705">
    <property type="entry name" value="CARDB"/>
    <property type="match status" value="2"/>
</dbReference>
<feature type="signal peptide" evidence="4">
    <location>
        <begin position="1"/>
        <end position="31"/>
    </location>
</feature>
<accession>A0A239CJP2</accession>
<reference evidence="6 7" key="1">
    <citation type="submission" date="2017-06" db="EMBL/GenBank/DDBJ databases">
        <authorList>
            <person name="Kim H.J."/>
            <person name="Triplett B.A."/>
        </authorList>
    </citation>
    <scope>NUCLEOTIDE SEQUENCE [LARGE SCALE GENOMIC DNA]</scope>
    <source>
        <strain evidence="6 7">CGMCC 4.1858</strain>
    </source>
</reference>
<dbReference type="InterPro" id="IPR051941">
    <property type="entry name" value="BG_Antigen-Binding_Lectin"/>
</dbReference>
<dbReference type="PANTHER" id="PTHR45713">
    <property type="entry name" value="FTP DOMAIN-CONTAINING PROTEIN"/>
    <property type="match status" value="1"/>
</dbReference>
<dbReference type="InterPro" id="IPR012334">
    <property type="entry name" value="Pectin_lyas_fold"/>
</dbReference>
<evidence type="ECO:0000259" key="5">
    <source>
        <dbReference type="PROSITE" id="PS50022"/>
    </source>
</evidence>
<dbReference type="PANTHER" id="PTHR45713:SF6">
    <property type="entry name" value="F5_8 TYPE C DOMAIN-CONTAINING PROTEIN"/>
    <property type="match status" value="1"/>
</dbReference>
<evidence type="ECO:0000256" key="4">
    <source>
        <dbReference type="SAM" id="SignalP"/>
    </source>
</evidence>
<dbReference type="Pfam" id="PF22816">
    <property type="entry name" value="CatAgl_D2"/>
    <property type="match status" value="1"/>
</dbReference>
<dbReference type="GO" id="GO:0016798">
    <property type="term" value="F:hydrolase activity, acting on glycosyl bonds"/>
    <property type="evidence" value="ECO:0007669"/>
    <property type="project" value="UniProtKB-KW"/>
</dbReference>
<dbReference type="SUPFAM" id="SSF51126">
    <property type="entry name" value="Pectin lyase-like"/>
    <property type="match status" value="1"/>
</dbReference>
<dbReference type="InterPro" id="IPR033801">
    <property type="entry name" value="CBM6-CBM35-CBM36-like_1"/>
</dbReference>
<keyword evidence="1" id="KW-0378">Hydrolase</keyword>
<dbReference type="Gene3D" id="2.60.120.260">
    <property type="entry name" value="Galactose-binding domain-like"/>
    <property type="match status" value="3"/>
</dbReference>
<proteinExistence type="predicted"/>
<dbReference type="InterPro" id="IPR055149">
    <property type="entry name" value="Agl_cat_D2"/>
</dbReference>
<dbReference type="Proteomes" id="UP000198280">
    <property type="component" value="Unassembled WGS sequence"/>
</dbReference>
<keyword evidence="2" id="KW-0624">Polysaccharide degradation</keyword>
<evidence type="ECO:0000256" key="3">
    <source>
        <dbReference type="SAM" id="MobiDB-lite"/>
    </source>
</evidence>
<keyword evidence="1" id="KW-0326">Glycosidase</keyword>
<keyword evidence="4" id="KW-0732">Signal</keyword>
<dbReference type="PROSITE" id="PS50022">
    <property type="entry name" value="FA58C_3"/>
    <property type="match status" value="3"/>
</dbReference>
<feature type="chain" id="PRO_5012873262" evidence="4">
    <location>
        <begin position="32"/>
        <end position="1430"/>
    </location>
</feature>
<dbReference type="SMART" id="SM00710">
    <property type="entry name" value="PbH1"/>
    <property type="match status" value="6"/>
</dbReference>
<keyword evidence="2" id="KW-0119">Carbohydrate metabolism</keyword>
<dbReference type="CDD" id="cd14490">
    <property type="entry name" value="CBM6-CBM35-CBM36_like_1"/>
    <property type="match status" value="1"/>
</dbReference>
<dbReference type="InterPro" id="IPR000421">
    <property type="entry name" value="FA58C"/>
</dbReference>
<evidence type="ECO:0000256" key="1">
    <source>
        <dbReference type="ARBA" id="ARBA00023295"/>
    </source>
</evidence>
<feature type="domain" description="F5/8 type C" evidence="5">
    <location>
        <begin position="25"/>
        <end position="170"/>
    </location>
</feature>
<feature type="region of interest" description="Disordered" evidence="3">
    <location>
        <begin position="391"/>
        <end position="415"/>
    </location>
</feature>
<organism evidence="6 7">
    <name type="scientific">Actinacidiphila glaucinigra</name>
    <dbReference type="NCBI Taxonomy" id="235986"/>
    <lineage>
        <taxon>Bacteria</taxon>
        <taxon>Bacillati</taxon>
        <taxon>Actinomycetota</taxon>
        <taxon>Actinomycetes</taxon>
        <taxon>Kitasatosporales</taxon>
        <taxon>Streptomycetaceae</taxon>
        <taxon>Actinacidiphila</taxon>
    </lineage>
</organism>
<dbReference type="InterPro" id="IPR011635">
    <property type="entry name" value="CARDB"/>
</dbReference>
<dbReference type="SMART" id="SM00060">
    <property type="entry name" value="FN3"/>
    <property type="match status" value="2"/>
</dbReference>
<dbReference type="SUPFAM" id="SSF49265">
    <property type="entry name" value="Fibronectin type III"/>
    <property type="match status" value="1"/>
</dbReference>